<organism evidence="1 2">
    <name type="scientific">Rubritalea tangerina</name>
    <dbReference type="NCBI Taxonomy" id="430798"/>
    <lineage>
        <taxon>Bacteria</taxon>
        <taxon>Pseudomonadati</taxon>
        <taxon>Verrucomicrobiota</taxon>
        <taxon>Verrucomicrobiia</taxon>
        <taxon>Verrucomicrobiales</taxon>
        <taxon>Rubritaleaceae</taxon>
        <taxon>Rubritalea</taxon>
    </lineage>
</organism>
<protein>
    <submittedName>
        <fullName evidence="1">Uncharacterized protein</fullName>
    </submittedName>
</protein>
<sequence>MADKPMNYPPMSEEKLKKLQDYYENGTSFDGVPKKVQDHLLRVKQMGGGRNVVDFAYFDSYWLCRVWR</sequence>
<comment type="caution">
    <text evidence="1">The sequence shown here is derived from an EMBL/GenBank/DDBJ whole genome shotgun (WGS) entry which is preliminary data.</text>
</comment>
<proteinExistence type="predicted"/>
<evidence type="ECO:0000313" key="1">
    <source>
        <dbReference type="EMBL" id="MFD2160358.1"/>
    </source>
</evidence>
<dbReference type="Proteomes" id="UP001597389">
    <property type="component" value="Unassembled WGS sequence"/>
</dbReference>
<keyword evidence="2" id="KW-1185">Reference proteome</keyword>
<dbReference type="RefSeq" id="WP_377086791.1">
    <property type="nucleotide sequence ID" value="NZ_JBHSJL010000014.1"/>
</dbReference>
<dbReference type="EMBL" id="JBHUJB010000077">
    <property type="protein sequence ID" value="MFD2160358.1"/>
    <property type="molecule type" value="Genomic_DNA"/>
</dbReference>
<name>A0ABW4ZEL0_9BACT</name>
<accession>A0ABW4ZEL0</accession>
<reference evidence="2" key="1">
    <citation type="journal article" date="2019" name="Int. J. Syst. Evol. Microbiol.">
        <title>The Global Catalogue of Microorganisms (GCM) 10K type strain sequencing project: providing services to taxonomists for standard genome sequencing and annotation.</title>
        <authorList>
            <consortium name="The Broad Institute Genomics Platform"/>
            <consortium name="The Broad Institute Genome Sequencing Center for Infectious Disease"/>
            <person name="Wu L."/>
            <person name="Ma J."/>
        </authorList>
    </citation>
    <scope>NUCLEOTIDE SEQUENCE [LARGE SCALE GENOMIC DNA]</scope>
    <source>
        <strain evidence="2">CCUG 57942</strain>
    </source>
</reference>
<gene>
    <name evidence="1" type="ORF">ACFSW8_15755</name>
</gene>
<evidence type="ECO:0000313" key="2">
    <source>
        <dbReference type="Proteomes" id="UP001597389"/>
    </source>
</evidence>